<dbReference type="EMBL" id="BMIF01000006">
    <property type="protein sequence ID" value="GGA68024.1"/>
    <property type="molecule type" value="Genomic_DNA"/>
</dbReference>
<keyword evidence="1" id="KW-0812">Transmembrane</keyword>
<feature type="transmembrane region" description="Helical" evidence="1">
    <location>
        <begin position="36"/>
        <end position="56"/>
    </location>
</feature>
<keyword evidence="4" id="KW-1185">Reference proteome</keyword>
<evidence type="ECO:0000313" key="3">
    <source>
        <dbReference type="EMBL" id="GGA68024.1"/>
    </source>
</evidence>
<reference evidence="3" key="1">
    <citation type="journal article" date="2014" name="Int. J. Syst. Evol. Microbiol.">
        <title>Complete genome sequence of Corynebacterium casei LMG S-19264T (=DSM 44701T), isolated from a smear-ripened cheese.</title>
        <authorList>
            <consortium name="US DOE Joint Genome Institute (JGI-PGF)"/>
            <person name="Walter F."/>
            <person name="Albersmeier A."/>
            <person name="Kalinowski J."/>
            <person name="Ruckert C."/>
        </authorList>
    </citation>
    <scope>NUCLEOTIDE SEQUENCE</scope>
    <source>
        <strain evidence="3">CGMCC 1.15320</strain>
    </source>
</reference>
<feature type="transmembrane region" description="Helical" evidence="1">
    <location>
        <begin position="77"/>
        <end position="94"/>
    </location>
</feature>
<comment type="caution">
    <text evidence="3">The sequence shown here is derived from an EMBL/GenBank/DDBJ whole genome shotgun (WGS) entry which is preliminary data.</text>
</comment>
<dbReference type="RefSeq" id="WP_188721138.1">
    <property type="nucleotide sequence ID" value="NZ_BMIF01000006.1"/>
</dbReference>
<reference evidence="3" key="2">
    <citation type="submission" date="2020-09" db="EMBL/GenBank/DDBJ databases">
        <authorList>
            <person name="Sun Q."/>
            <person name="Zhou Y."/>
        </authorList>
    </citation>
    <scope>NUCLEOTIDE SEQUENCE</scope>
    <source>
        <strain evidence="3">CGMCC 1.15320</strain>
    </source>
</reference>
<name>A0A916RRQ9_9HYPH</name>
<feature type="transmembrane region" description="Helical" evidence="1">
    <location>
        <begin position="7"/>
        <end position="24"/>
    </location>
</feature>
<organism evidence="3 4">
    <name type="scientific">Nitratireductor aestuarii</name>
    <dbReference type="NCBI Taxonomy" id="1735103"/>
    <lineage>
        <taxon>Bacteria</taxon>
        <taxon>Pseudomonadati</taxon>
        <taxon>Pseudomonadota</taxon>
        <taxon>Alphaproteobacteria</taxon>
        <taxon>Hyphomicrobiales</taxon>
        <taxon>Phyllobacteriaceae</taxon>
        <taxon>Nitratireductor</taxon>
    </lineage>
</organism>
<feature type="domain" description="DUF1468" evidence="2">
    <location>
        <begin position="8"/>
        <end position="146"/>
    </location>
</feature>
<feature type="transmembrane region" description="Helical" evidence="1">
    <location>
        <begin position="100"/>
        <end position="117"/>
    </location>
</feature>
<dbReference type="AlphaFoldDB" id="A0A916RRQ9"/>
<evidence type="ECO:0000313" key="4">
    <source>
        <dbReference type="Proteomes" id="UP000636264"/>
    </source>
</evidence>
<evidence type="ECO:0000259" key="2">
    <source>
        <dbReference type="Pfam" id="PF07331"/>
    </source>
</evidence>
<evidence type="ECO:0000256" key="1">
    <source>
        <dbReference type="SAM" id="Phobius"/>
    </source>
</evidence>
<keyword evidence="1" id="KW-0472">Membrane</keyword>
<dbReference type="InterPro" id="IPR009936">
    <property type="entry name" value="DUF1468"/>
</dbReference>
<dbReference type="Proteomes" id="UP000636264">
    <property type="component" value="Unassembled WGS sequence"/>
</dbReference>
<keyword evidence="1" id="KW-1133">Transmembrane helix</keyword>
<proteinExistence type="predicted"/>
<sequence length="155" mass="16823">MRFSDTTIGAVFLLAGILLAWYSFNLPAIPGQAYGAATFPLLIALGFVGCSVRLLFSGVRQGEPWLVLSDEIKNPRALAGVAVTVLLVLFYIFFADVLGFIPTAIIITFAMFLLLKVHPGKAIVLAVLAALVCDFVFRTLLLVPLPFGMIPRLPW</sequence>
<feature type="transmembrane region" description="Helical" evidence="1">
    <location>
        <begin position="124"/>
        <end position="147"/>
    </location>
</feature>
<gene>
    <name evidence="3" type="ORF">GCM10011385_22290</name>
</gene>
<dbReference type="Pfam" id="PF07331">
    <property type="entry name" value="TctB"/>
    <property type="match status" value="1"/>
</dbReference>
<accession>A0A916RRQ9</accession>
<protein>
    <recommendedName>
        <fullName evidence="2">DUF1468 domain-containing protein</fullName>
    </recommendedName>
</protein>